<accession>A0A7X6N3F8</accession>
<evidence type="ECO:0000313" key="2">
    <source>
        <dbReference type="EMBL" id="NKZ23924.1"/>
    </source>
</evidence>
<dbReference type="AlphaFoldDB" id="A0A7X6N3F8"/>
<reference evidence="2 3" key="1">
    <citation type="submission" date="2020-04" db="EMBL/GenBank/DDBJ databases">
        <title>MicrobeNet Type strains.</title>
        <authorList>
            <person name="Nicholson A.C."/>
        </authorList>
    </citation>
    <scope>NUCLEOTIDE SEQUENCE [LARGE SCALE GENOMIC DNA]</scope>
    <source>
        <strain evidence="2 3">CCUG 61472</strain>
    </source>
</reference>
<dbReference type="RefSeq" id="WP_168721723.1">
    <property type="nucleotide sequence ID" value="NZ_JAAXPN010000002.1"/>
</dbReference>
<keyword evidence="1" id="KW-0812">Transmembrane</keyword>
<sequence length="245" mass="27316">MIHKIFKQCANKLMHYPKSIIAIVAIITIILGLGLPNIQIKMGNDVFVNPHSTVYKNTEKAQKAFGGDNAYVLFSAKDTDIINHSTFAKIAEVEKSIQSNDHVIRTTSVISLLNQQLKSTGVEKLMGDQQLSTKRQQSLQVDIMANLNTKAKSAIQQATLTSLSDTQKQQIQTYILSILTDQQKLALAKNNATTNLNSILTNDQQDKVNQYTQSILTVSQQRNLAKLMLQNLPSVEKCLQLFFVI</sequence>
<gene>
    <name evidence="2" type="ORF">HF964_03750</name>
</gene>
<organism evidence="2 3">
    <name type="scientific">Periweissella fabalis</name>
    <dbReference type="NCBI Taxonomy" id="1070421"/>
    <lineage>
        <taxon>Bacteria</taxon>
        <taxon>Bacillati</taxon>
        <taxon>Bacillota</taxon>
        <taxon>Bacilli</taxon>
        <taxon>Lactobacillales</taxon>
        <taxon>Lactobacillaceae</taxon>
        <taxon>Periweissella</taxon>
    </lineage>
</organism>
<keyword evidence="1" id="KW-0472">Membrane</keyword>
<evidence type="ECO:0000313" key="3">
    <source>
        <dbReference type="Proteomes" id="UP000549765"/>
    </source>
</evidence>
<keyword evidence="3" id="KW-1185">Reference proteome</keyword>
<keyword evidence="1" id="KW-1133">Transmembrane helix</keyword>
<dbReference type="Proteomes" id="UP000549765">
    <property type="component" value="Unassembled WGS sequence"/>
</dbReference>
<dbReference type="EMBL" id="JAAXPN010000002">
    <property type="protein sequence ID" value="NKZ23924.1"/>
    <property type="molecule type" value="Genomic_DNA"/>
</dbReference>
<evidence type="ECO:0000256" key="1">
    <source>
        <dbReference type="SAM" id="Phobius"/>
    </source>
</evidence>
<name>A0A7X6N3F8_9LACO</name>
<comment type="caution">
    <text evidence="2">The sequence shown here is derived from an EMBL/GenBank/DDBJ whole genome shotgun (WGS) entry which is preliminary data.</text>
</comment>
<protein>
    <submittedName>
        <fullName evidence="2">Uncharacterized protein</fullName>
    </submittedName>
</protein>
<feature type="transmembrane region" description="Helical" evidence="1">
    <location>
        <begin position="20"/>
        <end position="38"/>
    </location>
</feature>
<proteinExistence type="predicted"/>